<gene>
    <name evidence="2" type="ORF">CKAH01_17607</name>
</gene>
<keyword evidence="3" id="KW-1185">Reference proteome</keyword>
<proteinExistence type="predicted"/>
<organism evidence="2 3">
    <name type="scientific">Colletotrichum kahawae</name>
    <name type="common">Coffee berry disease fungus</name>
    <dbReference type="NCBI Taxonomy" id="34407"/>
    <lineage>
        <taxon>Eukaryota</taxon>
        <taxon>Fungi</taxon>
        <taxon>Dikarya</taxon>
        <taxon>Ascomycota</taxon>
        <taxon>Pezizomycotina</taxon>
        <taxon>Sordariomycetes</taxon>
        <taxon>Hypocreomycetidae</taxon>
        <taxon>Glomerellales</taxon>
        <taxon>Glomerellaceae</taxon>
        <taxon>Colletotrichum</taxon>
        <taxon>Colletotrichum gloeosporioides species complex</taxon>
    </lineage>
</organism>
<evidence type="ECO:0000256" key="1">
    <source>
        <dbReference type="SAM" id="MobiDB-lite"/>
    </source>
</evidence>
<dbReference type="EMBL" id="VYYT01000243">
    <property type="protein sequence ID" value="KAK2753204.1"/>
    <property type="molecule type" value="Genomic_DNA"/>
</dbReference>
<evidence type="ECO:0000313" key="2">
    <source>
        <dbReference type="EMBL" id="KAK2753204.1"/>
    </source>
</evidence>
<protein>
    <submittedName>
        <fullName evidence="2">Uncharacterized protein</fullName>
    </submittedName>
</protein>
<accession>A0AAE0D3E0</accession>
<name>A0AAE0D3E0_COLKA</name>
<dbReference type="Proteomes" id="UP001281614">
    <property type="component" value="Unassembled WGS sequence"/>
</dbReference>
<comment type="caution">
    <text evidence="2">The sequence shown here is derived from an EMBL/GenBank/DDBJ whole genome shotgun (WGS) entry which is preliminary data.</text>
</comment>
<dbReference type="AlphaFoldDB" id="A0AAE0D3E0"/>
<reference evidence="2" key="1">
    <citation type="submission" date="2023-02" db="EMBL/GenBank/DDBJ databases">
        <title>Colletotrichum kahawae CIFC_Que2 genome sequencing and assembly.</title>
        <authorList>
            <person name="Baroncelli R."/>
        </authorList>
    </citation>
    <scope>NUCLEOTIDE SEQUENCE</scope>
    <source>
        <strain evidence="2">CIFC_Que2</strain>
    </source>
</reference>
<feature type="region of interest" description="Disordered" evidence="1">
    <location>
        <begin position="120"/>
        <end position="140"/>
    </location>
</feature>
<evidence type="ECO:0000313" key="3">
    <source>
        <dbReference type="Proteomes" id="UP001281614"/>
    </source>
</evidence>
<sequence>MPSAFTSDEIWGYSAWGNKAGKSSLPGTADRVIIGLEALRSVLLWTMAARVITEVGDNLLAAFVFGQEWEDHFRRGSGRFRSPTRIQKTSDSQSLEQLGISALLKGTLRGRPEDGFFRAEQRVDDQTTDGSPMDWRDGAG</sequence>